<dbReference type="RefSeq" id="WP_186844812.1">
    <property type="nucleotide sequence ID" value="NZ_JACOME010000001.1"/>
</dbReference>
<feature type="compositionally biased region" description="Polar residues" evidence="1">
    <location>
        <begin position="1"/>
        <end position="15"/>
    </location>
</feature>
<keyword evidence="2" id="KW-1133">Transmembrane helix</keyword>
<evidence type="ECO:0000313" key="4">
    <source>
        <dbReference type="Proteomes" id="UP000607435"/>
    </source>
</evidence>
<keyword evidence="2" id="KW-0812">Transmembrane</keyword>
<evidence type="ECO:0000256" key="1">
    <source>
        <dbReference type="SAM" id="MobiDB-lite"/>
    </source>
</evidence>
<evidence type="ECO:0000256" key="2">
    <source>
        <dbReference type="SAM" id="Phobius"/>
    </source>
</evidence>
<organism evidence="3 4">
    <name type="scientific">Winogradskyella echinorum</name>
    <dbReference type="NCBI Taxonomy" id="538189"/>
    <lineage>
        <taxon>Bacteria</taxon>
        <taxon>Pseudomonadati</taxon>
        <taxon>Bacteroidota</taxon>
        <taxon>Flavobacteriia</taxon>
        <taxon>Flavobacteriales</taxon>
        <taxon>Flavobacteriaceae</taxon>
        <taxon>Winogradskyella</taxon>
    </lineage>
</organism>
<feature type="transmembrane region" description="Helical" evidence="2">
    <location>
        <begin position="62"/>
        <end position="80"/>
    </location>
</feature>
<proteinExistence type="predicted"/>
<gene>
    <name evidence="3" type="ORF">H6H04_04940</name>
</gene>
<accession>A0ABR6XYY4</accession>
<protein>
    <submittedName>
        <fullName evidence="3">AtpZ/AtpI family protein</fullName>
    </submittedName>
</protein>
<feature type="region of interest" description="Disordered" evidence="1">
    <location>
        <begin position="1"/>
        <end position="21"/>
    </location>
</feature>
<keyword evidence="4" id="KW-1185">Reference proteome</keyword>
<dbReference type="Pfam" id="PF09527">
    <property type="entry name" value="ATPase_gene1"/>
    <property type="match status" value="1"/>
</dbReference>
<dbReference type="Proteomes" id="UP000607435">
    <property type="component" value="Unassembled WGS sequence"/>
</dbReference>
<keyword evidence="2" id="KW-0472">Membrane</keyword>
<feature type="transmembrane region" description="Helical" evidence="2">
    <location>
        <begin position="28"/>
        <end position="50"/>
    </location>
</feature>
<comment type="caution">
    <text evidence="3">The sequence shown here is derived from an EMBL/GenBank/DDBJ whole genome shotgun (WGS) entry which is preliminary data.</text>
</comment>
<sequence length="90" mass="10064">MSQPNHKQPNQSNKQLNDRKDKLKSASYARFSGIAFQMIAIIGIGSYSGVKLDELYPNKHNVYTIVLSLLSVIISIVFVIRRIIAGSKDN</sequence>
<name>A0ABR6XYY4_9FLAO</name>
<dbReference type="InterPro" id="IPR032820">
    <property type="entry name" value="ATPase_put"/>
</dbReference>
<evidence type="ECO:0000313" key="3">
    <source>
        <dbReference type="EMBL" id="MBC3845713.1"/>
    </source>
</evidence>
<dbReference type="EMBL" id="JACOME010000001">
    <property type="protein sequence ID" value="MBC3845713.1"/>
    <property type="molecule type" value="Genomic_DNA"/>
</dbReference>
<reference evidence="3 4" key="1">
    <citation type="submission" date="2020-08" db="EMBL/GenBank/DDBJ databases">
        <title>Winogradskyella ouciana sp. nov., isolated from the hadal seawater of the Mariana Trench.</title>
        <authorList>
            <person name="He X."/>
        </authorList>
    </citation>
    <scope>NUCLEOTIDE SEQUENCE [LARGE SCALE GENOMIC DNA]</scope>
    <source>
        <strain evidence="3 4">KCTC 22026</strain>
    </source>
</reference>